<accession>A0A7Y9RSK6</accession>
<evidence type="ECO:0000313" key="5">
    <source>
        <dbReference type="Proteomes" id="UP000544110"/>
    </source>
</evidence>
<reference evidence="4 5" key="1">
    <citation type="submission" date="2020-07" db="EMBL/GenBank/DDBJ databases">
        <title>Sequencing the genomes of 1000 actinobacteria strains.</title>
        <authorList>
            <person name="Klenk H.-P."/>
        </authorList>
    </citation>
    <scope>NUCLEOTIDE SEQUENCE [LARGE SCALE GENOMIC DNA]</scope>
    <source>
        <strain evidence="4 5">DSM 24552</strain>
    </source>
</reference>
<dbReference type="AlphaFoldDB" id="A0A7Y9RSK6"/>
<dbReference type="PROSITE" id="PS50110">
    <property type="entry name" value="RESPONSE_REGULATORY"/>
    <property type="match status" value="1"/>
</dbReference>
<dbReference type="GO" id="GO:0003677">
    <property type="term" value="F:DNA binding"/>
    <property type="evidence" value="ECO:0007669"/>
    <property type="project" value="UniProtKB-KW"/>
</dbReference>
<organism evidence="4 5">
    <name type="scientific">Nocardioides perillae</name>
    <dbReference type="NCBI Taxonomy" id="1119534"/>
    <lineage>
        <taxon>Bacteria</taxon>
        <taxon>Bacillati</taxon>
        <taxon>Actinomycetota</taxon>
        <taxon>Actinomycetes</taxon>
        <taxon>Propionibacteriales</taxon>
        <taxon>Nocardioidaceae</taxon>
        <taxon>Nocardioides</taxon>
    </lineage>
</organism>
<evidence type="ECO:0000256" key="2">
    <source>
        <dbReference type="PROSITE-ProRule" id="PRU00169"/>
    </source>
</evidence>
<dbReference type="SMART" id="SM00448">
    <property type="entry name" value="REC"/>
    <property type="match status" value="1"/>
</dbReference>
<comment type="caution">
    <text evidence="4">The sequence shown here is derived from an EMBL/GenBank/DDBJ whole genome shotgun (WGS) entry which is preliminary data.</text>
</comment>
<dbReference type="InterPro" id="IPR001789">
    <property type="entry name" value="Sig_transdc_resp-reg_receiver"/>
</dbReference>
<dbReference type="GO" id="GO:0000160">
    <property type="term" value="P:phosphorelay signal transduction system"/>
    <property type="evidence" value="ECO:0007669"/>
    <property type="project" value="InterPro"/>
</dbReference>
<dbReference type="InterPro" id="IPR011006">
    <property type="entry name" value="CheY-like_superfamily"/>
</dbReference>
<sequence length="129" mass="13523">MTARRVLLVDDTADLRDMLRMAFSRADGFEVVAEAGDGRAGLEVAARERPDVVLLDLAMPVMDGLEALPGMRALLPDAVIVVLSGFGAGAMATQAVDRGADGYVEKGTSLKALLARVRELADARLPTAG</sequence>
<dbReference type="InterPro" id="IPR050595">
    <property type="entry name" value="Bact_response_regulator"/>
</dbReference>
<dbReference type="PANTHER" id="PTHR44591:SF18">
    <property type="entry name" value="REGULATORY PROTEIN"/>
    <property type="match status" value="1"/>
</dbReference>
<keyword evidence="4" id="KW-0238">DNA-binding</keyword>
<dbReference type="InterPro" id="IPR058245">
    <property type="entry name" value="NreC/VraR/RcsB-like_REC"/>
</dbReference>
<dbReference type="RefSeq" id="WP_179517122.1">
    <property type="nucleotide sequence ID" value="NZ_JACCAC010000001.1"/>
</dbReference>
<dbReference type="SUPFAM" id="SSF52172">
    <property type="entry name" value="CheY-like"/>
    <property type="match status" value="1"/>
</dbReference>
<keyword evidence="1 2" id="KW-0597">Phosphoprotein</keyword>
<dbReference type="CDD" id="cd17535">
    <property type="entry name" value="REC_NarL-like"/>
    <property type="match status" value="1"/>
</dbReference>
<evidence type="ECO:0000259" key="3">
    <source>
        <dbReference type="PROSITE" id="PS50110"/>
    </source>
</evidence>
<feature type="modified residue" description="4-aspartylphosphate" evidence="2">
    <location>
        <position position="56"/>
    </location>
</feature>
<keyword evidence="5" id="KW-1185">Reference proteome</keyword>
<proteinExistence type="predicted"/>
<gene>
    <name evidence="4" type="ORF">BJ989_000815</name>
</gene>
<protein>
    <submittedName>
        <fullName evidence="4">DNA-binding NarL/FixJ family response regulator</fullName>
    </submittedName>
</protein>
<name>A0A7Y9RSK6_9ACTN</name>
<dbReference type="Gene3D" id="3.40.50.2300">
    <property type="match status" value="1"/>
</dbReference>
<dbReference type="Pfam" id="PF00072">
    <property type="entry name" value="Response_reg"/>
    <property type="match status" value="1"/>
</dbReference>
<evidence type="ECO:0000313" key="4">
    <source>
        <dbReference type="EMBL" id="NYG54511.1"/>
    </source>
</evidence>
<feature type="domain" description="Response regulatory" evidence="3">
    <location>
        <begin position="5"/>
        <end position="121"/>
    </location>
</feature>
<evidence type="ECO:0000256" key="1">
    <source>
        <dbReference type="ARBA" id="ARBA00022553"/>
    </source>
</evidence>
<dbReference type="EMBL" id="JACCAC010000001">
    <property type="protein sequence ID" value="NYG54511.1"/>
    <property type="molecule type" value="Genomic_DNA"/>
</dbReference>
<dbReference type="PANTHER" id="PTHR44591">
    <property type="entry name" value="STRESS RESPONSE REGULATOR PROTEIN 1"/>
    <property type="match status" value="1"/>
</dbReference>
<dbReference type="Proteomes" id="UP000544110">
    <property type="component" value="Unassembled WGS sequence"/>
</dbReference>